<dbReference type="GO" id="GO:0016301">
    <property type="term" value="F:kinase activity"/>
    <property type="evidence" value="ECO:0007669"/>
    <property type="project" value="UniProtKB-KW"/>
</dbReference>
<dbReference type="Pfam" id="PF03861">
    <property type="entry name" value="ANTAR"/>
    <property type="match status" value="1"/>
</dbReference>
<keyword evidence="8" id="KW-1185">Reference proteome</keyword>
<dbReference type="PROSITE" id="PS50921">
    <property type="entry name" value="ANTAR"/>
    <property type="match status" value="1"/>
</dbReference>
<name>A0A8J3AAJ8_9ACTN</name>
<organism evidence="7 8">
    <name type="scientific">Egicoccus halophilus</name>
    <dbReference type="NCBI Taxonomy" id="1670830"/>
    <lineage>
        <taxon>Bacteria</taxon>
        <taxon>Bacillati</taxon>
        <taxon>Actinomycetota</taxon>
        <taxon>Nitriliruptoria</taxon>
        <taxon>Egicoccales</taxon>
        <taxon>Egicoccaceae</taxon>
        <taxon>Egicoccus</taxon>
    </lineage>
</organism>
<evidence type="ECO:0000256" key="1">
    <source>
        <dbReference type="ARBA" id="ARBA00022679"/>
    </source>
</evidence>
<protein>
    <recommendedName>
        <fullName evidence="6">ANTAR domain-containing protein</fullName>
    </recommendedName>
</protein>
<keyword evidence="2" id="KW-0418">Kinase</keyword>
<dbReference type="SUPFAM" id="SSF52172">
    <property type="entry name" value="CheY-like"/>
    <property type="match status" value="1"/>
</dbReference>
<evidence type="ECO:0000256" key="3">
    <source>
        <dbReference type="ARBA" id="ARBA00023015"/>
    </source>
</evidence>
<dbReference type="SUPFAM" id="SSF55785">
    <property type="entry name" value="PYP-like sensor domain (PAS domain)"/>
    <property type="match status" value="1"/>
</dbReference>
<dbReference type="Gene3D" id="3.30.450.20">
    <property type="entry name" value="PAS domain"/>
    <property type="match status" value="1"/>
</dbReference>
<dbReference type="Gene3D" id="1.10.10.10">
    <property type="entry name" value="Winged helix-like DNA-binding domain superfamily/Winged helix DNA-binding domain"/>
    <property type="match status" value="1"/>
</dbReference>
<accession>A0A8J3AAJ8</accession>
<dbReference type="Gene3D" id="3.30.450.40">
    <property type="match status" value="1"/>
</dbReference>
<evidence type="ECO:0000259" key="6">
    <source>
        <dbReference type="PROSITE" id="PS50921"/>
    </source>
</evidence>
<evidence type="ECO:0000313" key="7">
    <source>
        <dbReference type="EMBL" id="GGI06650.1"/>
    </source>
</evidence>
<feature type="region of interest" description="Disordered" evidence="5">
    <location>
        <begin position="1"/>
        <end position="38"/>
    </location>
</feature>
<sequence length="441" mass="47524">MTALGRPDGDAPAGRADASGPDRAAGAAGGEVPDVGRGADVAGREALEAAVTRLREDNEGLRRSLRHRGVIEQAKGVLMARTGGDPDAAFRKLLEHSQRTNQKLARVAAAVVTATITAREPVAPADDRDLDALFAVATAADGLRQADRRLGAAALDAARDLDELVGILATETAADLAPDAALLCAVEPDGAVRIVGNVGYDRQLMSSWLRMPPEVDVPLMTAVRAGRPVLLEDLDTCVRRFPLTGRILADFEAQACVPLRVRDQAVGVYALSWRQRRTFAAADEARLSELGEQLVGPLLRLLRTTEVGLPPPDAGVGARDWFRVALDAVLVPAFVLQPLRDDDGRVSDFRIDFVNRAALEAVGRDEPGELVRSTVLELYPRTASRRLFPTFLEVLATGEPAVVDEYLGEEELDGRRVHHRYTMAAARIGDALLVTWRRLDT</sequence>
<evidence type="ECO:0000256" key="4">
    <source>
        <dbReference type="ARBA" id="ARBA00023163"/>
    </source>
</evidence>
<feature type="compositionally biased region" description="Low complexity" evidence="5">
    <location>
        <begin position="10"/>
        <end position="22"/>
    </location>
</feature>
<dbReference type="InterPro" id="IPR003018">
    <property type="entry name" value="GAF"/>
</dbReference>
<dbReference type="SUPFAM" id="SSF55781">
    <property type="entry name" value="GAF domain-like"/>
    <property type="match status" value="1"/>
</dbReference>
<comment type="caution">
    <text evidence="7">The sequence shown here is derived from an EMBL/GenBank/DDBJ whole genome shotgun (WGS) entry which is preliminary data.</text>
</comment>
<dbReference type="AlphaFoldDB" id="A0A8J3AAJ8"/>
<gene>
    <name evidence="7" type="ORF">GCM10011354_20150</name>
</gene>
<dbReference type="InterPro" id="IPR005561">
    <property type="entry name" value="ANTAR"/>
</dbReference>
<keyword evidence="1" id="KW-0808">Transferase</keyword>
<dbReference type="InterPro" id="IPR011006">
    <property type="entry name" value="CheY-like_superfamily"/>
</dbReference>
<keyword evidence="4" id="KW-0804">Transcription</keyword>
<reference evidence="7" key="1">
    <citation type="journal article" date="2014" name="Int. J. Syst. Evol. Microbiol.">
        <title>Complete genome sequence of Corynebacterium casei LMG S-19264T (=DSM 44701T), isolated from a smear-ripened cheese.</title>
        <authorList>
            <consortium name="US DOE Joint Genome Institute (JGI-PGF)"/>
            <person name="Walter F."/>
            <person name="Albersmeier A."/>
            <person name="Kalinowski J."/>
            <person name="Ruckert C."/>
        </authorList>
    </citation>
    <scope>NUCLEOTIDE SEQUENCE</scope>
    <source>
        <strain evidence="7">CGMCC 1.14988</strain>
    </source>
</reference>
<dbReference type="SMART" id="SM01012">
    <property type="entry name" value="ANTAR"/>
    <property type="match status" value="1"/>
</dbReference>
<dbReference type="RefSeq" id="WP_130650451.1">
    <property type="nucleotide sequence ID" value="NZ_BMHA01000006.1"/>
</dbReference>
<dbReference type="OrthoDB" id="7943561at2"/>
<reference evidence="7" key="2">
    <citation type="submission" date="2020-09" db="EMBL/GenBank/DDBJ databases">
        <authorList>
            <person name="Sun Q."/>
            <person name="Zhou Y."/>
        </authorList>
    </citation>
    <scope>NUCLEOTIDE SEQUENCE</scope>
    <source>
        <strain evidence="7">CGMCC 1.14988</strain>
    </source>
</reference>
<dbReference type="InterPro" id="IPR035965">
    <property type="entry name" value="PAS-like_dom_sf"/>
</dbReference>
<dbReference type="Proteomes" id="UP000650511">
    <property type="component" value="Unassembled WGS sequence"/>
</dbReference>
<keyword evidence="3" id="KW-0805">Transcription regulation</keyword>
<feature type="domain" description="ANTAR" evidence="6">
    <location>
        <begin position="51"/>
        <end position="112"/>
    </location>
</feature>
<dbReference type="EMBL" id="BMHA01000006">
    <property type="protein sequence ID" value="GGI06650.1"/>
    <property type="molecule type" value="Genomic_DNA"/>
</dbReference>
<dbReference type="Pfam" id="PF13185">
    <property type="entry name" value="GAF_2"/>
    <property type="match status" value="1"/>
</dbReference>
<dbReference type="GO" id="GO:0003723">
    <property type="term" value="F:RNA binding"/>
    <property type="evidence" value="ECO:0007669"/>
    <property type="project" value="InterPro"/>
</dbReference>
<dbReference type="InterPro" id="IPR036388">
    <property type="entry name" value="WH-like_DNA-bd_sf"/>
</dbReference>
<evidence type="ECO:0000313" key="8">
    <source>
        <dbReference type="Proteomes" id="UP000650511"/>
    </source>
</evidence>
<dbReference type="InterPro" id="IPR029016">
    <property type="entry name" value="GAF-like_dom_sf"/>
</dbReference>
<proteinExistence type="predicted"/>
<evidence type="ECO:0000256" key="2">
    <source>
        <dbReference type="ARBA" id="ARBA00022777"/>
    </source>
</evidence>
<evidence type="ECO:0000256" key="5">
    <source>
        <dbReference type="SAM" id="MobiDB-lite"/>
    </source>
</evidence>